<dbReference type="KEGG" id="dfl:DFE_A0040"/>
<organism evidence="1 2">
    <name type="scientific">Desulfovibrio ferrophilus</name>
    <dbReference type="NCBI Taxonomy" id="241368"/>
    <lineage>
        <taxon>Bacteria</taxon>
        <taxon>Pseudomonadati</taxon>
        <taxon>Thermodesulfobacteriota</taxon>
        <taxon>Desulfovibrionia</taxon>
        <taxon>Desulfovibrionales</taxon>
        <taxon>Desulfovibrionaceae</taxon>
        <taxon>Desulfovibrio</taxon>
    </lineage>
</organism>
<keyword evidence="2" id="KW-1185">Reference proteome</keyword>
<geneLocation type="plasmid" evidence="2">
    <name>pdfe dna</name>
</geneLocation>
<keyword evidence="1" id="KW-0614">Plasmid</keyword>
<protein>
    <submittedName>
        <fullName evidence="1">Plasmid replication protein RepA</fullName>
    </submittedName>
</protein>
<accession>A0A2Z6B3S9</accession>
<dbReference type="AlphaFoldDB" id="A0A2Z6B3S9"/>
<proteinExistence type="predicted"/>
<reference evidence="1 2" key="1">
    <citation type="journal article" date="2018" name="Sci. Adv.">
        <title>Multi-heme cytochromes provide a pathway for survival in energy-limited environments.</title>
        <authorList>
            <person name="Deng X."/>
            <person name="Dohmae N."/>
            <person name="Nealson K.H."/>
            <person name="Hashimoto K."/>
            <person name="Okamoto A."/>
        </authorList>
    </citation>
    <scope>NUCLEOTIDE SEQUENCE [LARGE SCALE GENOMIC DNA]</scope>
    <source>
        <strain evidence="1 2">IS5</strain>
        <plasmid evidence="2">pdfe dna</plasmid>
    </source>
</reference>
<name>A0A2Z6B3S9_9BACT</name>
<dbReference type="Proteomes" id="UP000269883">
    <property type="component" value="Plasmid pDFE"/>
</dbReference>
<dbReference type="EMBL" id="AP017379">
    <property type="protein sequence ID" value="BBD10141.1"/>
    <property type="molecule type" value="Genomic_DNA"/>
</dbReference>
<gene>
    <name evidence="1" type="primary">repA</name>
    <name evidence="1" type="ORF">DFE_A0040</name>
</gene>
<evidence type="ECO:0000313" key="2">
    <source>
        <dbReference type="Proteomes" id="UP000269883"/>
    </source>
</evidence>
<sequence>MATEDKDLTEVQQRTNRQLTLFESILRKGPYSGMMALDALMPKYFYGKATRTEDGHLKSLERVFDFEGQPCKLIVDPARVTETRGKYKGQRVEFYMGTREENVYDALLKLAKEGQGKILDDQFGVVFSLNQIIAELKNHGHTINYKDLIKSLKILRGTSITFKSPTVEFMESPLLSLGLPNSKNPKSAYVRFNSLVDGALKNKSLRLYNYQLAMGMGTLARKLLKLISYDPNGANLDRPYEFRLVPFLSMSGYAINQKLKRNVQLLDSAVEELKIAELVQRWDCEQIKEGRKIIDYKYKVWPSEKFRRELVRIQKAQNDGSRWIAIQVAGPPTKVSE</sequence>
<evidence type="ECO:0000313" key="1">
    <source>
        <dbReference type="EMBL" id="BBD10141.1"/>
    </source>
</evidence>